<proteinExistence type="predicted"/>
<dbReference type="Proteomes" id="UP000199518">
    <property type="component" value="Unassembled WGS sequence"/>
</dbReference>
<dbReference type="PANTHER" id="PTHR43626:SF4">
    <property type="entry name" value="GCN5-RELATED N-ACETYLTRANSFERASE 2, CHLOROPLASTIC"/>
    <property type="match status" value="1"/>
</dbReference>
<evidence type="ECO:0000256" key="1">
    <source>
        <dbReference type="ARBA" id="ARBA00022679"/>
    </source>
</evidence>
<evidence type="ECO:0000259" key="3">
    <source>
        <dbReference type="PROSITE" id="PS51186"/>
    </source>
</evidence>
<dbReference type="AlphaFoldDB" id="A0A1I3S8U1"/>
<dbReference type="GO" id="GO:0008080">
    <property type="term" value="F:N-acetyltransferase activity"/>
    <property type="evidence" value="ECO:0007669"/>
    <property type="project" value="InterPro"/>
</dbReference>
<dbReference type="CDD" id="cd04301">
    <property type="entry name" value="NAT_SF"/>
    <property type="match status" value="1"/>
</dbReference>
<dbReference type="GO" id="GO:0005737">
    <property type="term" value="C:cytoplasm"/>
    <property type="evidence" value="ECO:0007669"/>
    <property type="project" value="TreeGrafter"/>
</dbReference>
<dbReference type="PANTHER" id="PTHR43626">
    <property type="entry name" value="ACYL-COA N-ACYLTRANSFERASE"/>
    <property type="match status" value="1"/>
</dbReference>
<dbReference type="SUPFAM" id="SSF55729">
    <property type="entry name" value="Acyl-CoA N-acyltransferases (Nat)"/>
    <property type="match status" value="1"/>
</dbReference>
<name>A0A1I3S8U1_9PLAN</name>
<gene>
    <name evidence="4" type="ORF">SAMN05421753_12328</name>
</gene>
<dbReference type="InterPro" id="IPR016181">
    <property type="entry name" value="Acyl_CoA_acyltransferase"/>
</dbReference>
<feature type="domain" description="N-acetyltransferase" evidence="3">
    <location>
        <begin position="13"/>
        <end position="145"/>
    </location>
</feature>
<dbReference type="EMBL" id="FOQD01000023">
    <property type="protein sequence ID" value="SFJ54029.1"/>
    <property type="molecule type" value="Genomic_DNA"/>
</dbReference>
<keyword evidence="1 4" id="KW-0808">Transferase</keyword>
<sequence>MASTENGSDPDQIIVRAALADDADDVLEFLEKFVEARRILPRTLDELTVLMPTGYVAVLDGRIVGFAALEIYSKKLAEIRSLCVEPSFQGRGVGKQLTRACVDLAAERNIFEVMVITSSDEFFRGCGFDFTLPGEKKALFLQTREHH</sequence>
<dbReference type="STRING" id="1576369.SAMN05421753_12328"/>
<dbReference type="InterPro" id="IPR000182">
    <property type="entry name" value="GNAT_dom"/>
</dbReference>
<organism evidence="4 5">
    <name type="scientific">Planctomicrobium piriforme</name>
    <dbReference type="NCBI Taxonomy" id="1576369"/>
    <lineage>
        <taxon>Bacteria</taxon>
        <taxon>Pseudomonadati</taxon>
        <taxon>Planctomycetota</taxon>
        <taxon>Planctomycetia</taxon>
        <taxon>Planctomycetales</taxon>
        <taxon>Planctomycetaceae</taxon>
        <taxon>Planctomicrobium</taxon>
    </lineage>
</organism>
<dbReference type="Pfam" id="PF00583">
    <property type="entry name" value="Acetyltransf_1"/>
    <property type="match status" value="1"/>
</dbReference>
<dbReference type="PROSITE" id="PS51186">
    <property type="entry name" value="GNAT"/>
    <property type="match status" value="1"/>
</dbReference>
<dbReference type="OrthoDB" id="9775804at2"/>
<dbReference type="RefSeq" id="WP_092056483.1">
    <property type="nucleotide sequence ID" value="NZ_FOQD01000023.1"/>
</dbReference>
<reference evidence="5" key="1">
    <citation type="submission" date="2016-10" db="EMBL/GenBank/DDBJ databases">
        <authorList>
            <person name="Varghese N."/>
            <person name="Submissions S."/>
        </authorList>
    </citation>
    <scope>NUCLEOTIDE SEQUENCE [LARGE SCALE GENOMIC DNA]</scope>
    <source>
        <strain evidence="5">DSM 26348</strain>
    </source>
</reference>
<protein>
    <submittedName>
        <fullName evidence="4">Amino-acid N-acetyltransferase</fullName>
    </submittedName>
</protein>
<dbReference type="Gene3D" id="3.40.630.30">
    <property type="match status" value="1"/>
</dbReference>
<keyword evidence="5" id="KW-1185">Reference proteome</keyword>
<evidence type="ECO:0000313" key="5">
    <source>
        <dbReference type="Proteomes" id="UP000199518"/>
    </source>
</evidence>
<evidence type="ECO:0000256" key="2">
    <source>
        <dbReference type="ARBA" id="ARBA00023315"/>
    </source>
</evidence>
<evidence type="ECO:0000313" key="4">
    <source>
        <dbReference type="EMBL" id="SFJ54029.1"/>
    </source>
</evidence>
<dbReference type="InterPro" id="IPR045039">
    <property type="entry name" value="NSI-like"/>
</dbReference>
<accession>A0A1I3S8U1</accession>
<keyword evidence="2" id="KW-0012">Acyltransferase</keyword>